<reference evidence="9 10" key="1">
    <citation type="submission" date="2015-07" db="EMBL/GenBank/DDBJ databases">
        <title>Comparative genomics of the Sigatoka disease complex on banana suggests a link between parallel evolutionary changes in Pseudocercospora fijiensis and Pseudocercospora eumusae and increased virulence on the banana host.</title>
        <authorList>
            <person name="Chang T.-C."/>
            <person name="Salvucci A."/>
            <person name="Crous P.W."/>
            <person name="Stergiopoulos I."/>
        </authorList>
    </citation>
    <scope>NUCLEOTIDE SEQUENCE [LARGE SCALE GENOMIC DNA]</scope>
    <source>
        <strain evidence="9 10">CBS 116634</strain>
    </source>
</reference>
<evidence type="ECO:0000256" key="3">
    <source>
        <dbReference type="ARBA" id="ARBA00022692"/>
    </source>
</evidence>
<comment type="subcellular location">
    <subcellularLocation>
        <location evidence="2">Membrane</location>
    </subcellularLocation>
    <subcellularLocation>
        <location evidence="1">Mitochondrion</location>
    </subcellularLocation>
</comment>
<evidence type="ECO:0000256" key="7">
    <source>
        <dbReference type="ARBA" id="ARBA00023136"/>
    </source>
</evidence>
<sequence length="592" mass="65509">MAFAFPCHTSSIWFERCLLNEKTSAKTPDGIGHAAVVLFGGRSGQILLLEEWFHRMGSVGLLLTVAGCMKTLSMSRILCHDLESSYVAVDMRTRKYRILGAIRETWRSAQGHSAIQYHLFVKQSRIRTRTFRGTGLLRSGHASADMAAPRLPFLWPMLAKGFDASNPATRSARAAARIRAYHPTSQRRRPAGPAPQQPRYGTANEPPPHLGGGKGLGPPTKKDQAEDEKKALPKIGAKLQQAGEVEVENQKEAQNNKQKKAATVDGGLSSQIQGDPMLDAGGSHPTEKPPGILDAPPDKPLQSILQAVPDPSKHAEEQSSLSSQKSAEEEEHPDRTFDEHTPPVKAPHIDTPRYVHHFDTYGLVRRLVDSGWSEEQAITTMKAVRLQLARNMDLAREALVSKSQVENESYLFRAACAELKTEVMARRRTEQEKMRTERNQLQHEVEILSQRLGQESAALKDELKGMFDDRKMAVRNEQRDVEAKLQRLNYQITVDLQADAKSEVEGLRWVLTRRTIAALFAVVIMVVGSLKLFSDAAHEEEMNRKRKATNMKSGSTQTEGGSGPSEFVGETQAHDGSKLNGGEMLVDSLPTG</sequence>
<dbReference type="InterPro" id="IPR024461">
    <property type="entry name" value="CCDC90-like"/>
</dbReference>
<dbReference type="GO" id="GO:0005739">
    <property type="term" value="C:mitochondrion"/>
    <property type="evidence" value="ECO:0007669"/>
    <property type="project" value="UniProtKB-SubCell"/>
</dbReference>
<keyword evidence="5" id="KW-0175">Coiled coil</keyword>
<dbReference type="AlphaFoldDB" id="A0A139IVC8"/>
<gene>
    <name evidence="9" type="ORF">AC579_2289</name>
</gene>
<evidence type="ECO:0000313" key="10">
    <source>
        <dbReference type="Proteomes" id="UP000073492"/>
    </source>
</evidence>
<keyword evidence="3" id="KW-0812">Transmembrane</keyword>
<evidence type="ECO:0000256" key="8">
    <source>
        <dbReference type="SAM" id="MobiDB-lite"/>
    </source>
</evidence>
<dbReference type="EMBL" id="LFZO01000006">
    <property type="protein sequence ID" value="KXT18506.1"/>
    <property type="molecule type" value="Genomic_DNA"/>
</dbReference>
<keyword evidence="6" id="KW-0496">Mitochondrion</keyword>
<feature type="region of interest" description="Disordered" evidence="8">
    <location>
        <begin position="542"/>
        <end position="592"/>
    </location>
</feature>
<evidence type="ECO:0000256" key="1">
    <source>
        <dbReference type="ARBA" id="ARBA00004173"/>
    </source>
</evidence>
<proteinExistence type="predicted"/>
<dbReference type="Proteomes" id="UP000073492">
    <property type="component" value="Unassembled WGS sequence"/>
</dbReference>
<dbReference type="GO" id="GO:0016020">
    <property type="term" value="C:membrane"/>
    <property type="evidence" value="ECO:0007669"/>
    <property type="project" value="UniProtKB-SubCell"/>
</dbReference>
<feature type="region of interest" description="Disordered" evidence="8">
    <location>
        <begin position="180"/>
        <end position="229"/>
    </location>
</feature>
<dbReference type="OrthoDB" id="5424147at2759"/>
<evidence type="ECO:0008006" key="11">
    <source>
        <dbReference type="Google" id="ProtNLM"/>
    </source>
</evidence>
<keyword evidence="10" id="KW-1185">Reference proteome</keyword>
<dbReference type="Gene3D" id="1.20.5.340">
    <property type="match status" value="1"/>
</dbReference>
<dbReference type="PANTHER" id="PTHR14360">
    <property type="entry name" value="PROTEIN FMP32, MITOCHONDRIAL"/>
    <property type="match status" value="1"/>
</dbReference>
<organism evidence="9 10">
    <name type="scientific">Pseudocercospora musae</name>
    <dbReference type="NCBI Taxonomy" id="113226"/>
    <lineage>
        <taxon>Eukaryota</taxon>
        <taxon>Fungi</taxon>
        <taxon>Dikarya</taxon>
        <taxon>Ascomycota</taxon>
        <taxon>Pezizomycotina</taxon>
        <taxon>Dothideomycetes</taxon>
        <taxon>Dothideomycetidae</taxon>
        <taxon>Mycosphaerellales</taxon>
        <taxon>Mycosphaerellaceae</taxon>
        <taxon>Pseudocercospora</taxon>
    </lineage>
</organism>
<evidence type="ECO:0000256" key="2">
    <source>
        <dbReference type="ARBA" id="ARBA00004370"/>
    </source>
</evidence>
<feature type="region of interest" description="Disordered" evidence="8">
    <location>
        <begin position="242"/>
        <end position="350"/>
    </location>
</feature>
<evidence type="ECO:0000256" key="6">
    <source>
        <dbReference type="ARBA" id="ARBA00023128"/>
    </source>
</evidence>
<feature type="compositionally biased region" description="Basic and acidic residues" evidence="8">
    <location>
        <begin position="220"/>
        <end position="229"/>
    </location>
</feature>
<dbReference type="PANTHER" id="PTHR14360:SF12">
    <property type="entry name" value="MOZ PROTEIN REPRESENTS A CHROMATIN-ASSOCIATED ACETYLTRANSFERASE"/>
    <property type="match status" value="1"/>
</dbReference>
<protein>
    <recommendedName>
        <fullName evidence="11">DUF1640 domain-containing protein</fullName>
    </recommendedName>
</protein>
<feature type="compositionally biased region" description="Basic and acidic residues" evidence="8">
    <location>
        <begin position="332"/>
        <end position="350"/>
    </location>
</feature>
<evidence type="ECO:0000256" key="4">
    <source>
        <dbReference type="ARBA" id="ARBA00022989"/>
    </source>
</evidence>
<keyword evidence="4" id="KW-1133">Transmembrane helix</keyword>
<feature type="compositionally biased region" description="Polar residues" evidence="8">
    <location>
        <begin position="550"/>
        <end position="559"/>
    </location>
</feature>
<evidence type="ECO:0000256" key="5">
    <source>
        <dbReference type="ARBA" id="ARBA00023054"/>
    </source>
</evidence>
<keyword evidence="7" id="KW-0472">Membrane</keyword>
<evidence type="ECO:0000313" key="9">
    <source>
        <dbReference type="EMBL" id="KXT18506.1"/>
    </source>
</evidence>
<accession>A0A139IVC8</accession>
<dbReference type="Pfam" id="PF07798">
    <property type="entry name" value="CCDC90-like"/>
    <property type="match status" value="1"/>
</dbReference>
<dbReference type="STRING" id="113226.A0A139IVC8"/>
<comment type="caution">
    <text evidence="9">The sequence shown here is derived from an EMBL/GenBank/DDBJ whole genome shotgun (WGS) entry which is preliminary data.</text>
</comment>
<name>A0A139IVC8_9PEZI</name>